<evidence type="ECO:0000313" key="8">
    <source>
        <dbReference type="Proteomes" id="UP000267517"/>
    </source>
</evidence>
<dbReference type="RefSeq" id="WP_120175573.1">
    <property type="nucleotide sequence ID" value="NZ_AP018051.1"/>
</dbReference>
<organism evidence="7 8">
    <name type="scientific">Prevotella melaninogenica</name>
    <dbReference type="NCBI Taxonomy" id="28132"/>
    <lineage>
        <taxon>Bacteria</taxon>
        <taxon>Pseudomonadati</taxon>
        <taxon>Bacteroidota</taxon>
        <taxon>Bacteroidia</taxon>
        <taxon>Bacteroidales</taxon>
        <taxon>Prevotellaceae</taxon>
        <taxon>Prevotella</taxon>
    </lineage>
</organism>
<dbReference type="InterPro" id="IPR009614">
    <property type="entry name" value="YoeB_toxin"/>
</dbReference>
<dbReference type="EMBL" id="AP018051">
    <property type="protein sequence ID" value="BBA30519.1"/>
    <property type="molecule type" value="Genomic_DNA"/>
</dbReference>
<evidence type="ECO:0000256" key="2">
    <source>
        <dbReference type="ARBA" id="ARBA00022649"/>
    </source>
</evidence>
<keyword evidence="3" id="KW-0540">Nuclease</keyword>
<keyword evidence="5" id="KW-0378">Hydrolase</keyword>
<evidence type="ECO:0000256" key="1">
    <source>
        <dbReference type="ARBA" id="ARBA00008172"/>
    </source>
</evidence>
<keyword evidence="4" id="KW-0255">Endonuclease</keyword>
<accession>A0A286T5V2</accession>
<proteinExistence type="inferred from homology"/>
<dbReference type="NCBIfam" id="TIGR02116">
    <property type="entry name" value="toxin_Txe_YoeB"/>
    <property type="match status" value="1"/>
</dbReference>
<evidence type="ECO:0000256" key="5">
    <source>
        <dbReference type="ARBA" id="ARBA00022801"/>
    </source>
</evidence>
<sequence length="89" mass="10536">MYELDFTEQSQKEIARLRKSDAQAYKKLKLLLAELREHPYTGTGHPHQLRYVDGMWSRKLDKKNRLRYIVNDTTIVVLVLSAMGHYDDK</sequence>
<evidence type="ECO:0000313" key="7">
    <source>
        <dbReference type="EMBL" id="BBA30519.1"/>
    </source>
</evidence>
<evidence type="ECO:0000256" key="6">
    <source>
        <dbReference type="ARBA" id="ARBA00030388"/>
    </source>
</evidence>
<dbReference type="OrthoDB" id="9801102at2"/>
<reference evidence="7 8" key="1">
    <citation type="submission" date="2017-05" db="EMBL/GenBank/DDBJ databases">
        <title>whole genome sequence of Prevotella melaninogenica GAI 07411.</title>
        <authorList>
            <person name="Kondo Y."/>
            <person name="Hoshino T."/>
        </authorList>
    </citation>
    <scope>NUCLEOTIDE SEQUENCE [LARGE SCALE GENOMIC DNA]</scope>
    <source>
        <strain evidence="7 8">GAI 07411</strain>
        <plasmid evidence="8">ppme0001 dna</plasmid>
    </source>
</reference>
<dbReference type="InterPro" id="IPR035093">
    <property type="entry name" value="RelE/ParE_toxin_dom_sf"/>
</dbReference>
<dbReference type="GO" id="GO:0004519">
    <property type="term" value="F:endonuclease activity"/>
    <property type="evidence" value="ECO:0007669"/>
    <property type="project" value="UniProtKB-KW"/>
</dbReference>
<protein>
    <recommendedName>
        <fullName evidence="6">Putative mRNA interferase YoeB</fullName>
    </recommendedName>
</protein>
<evidence type="ECO:0000256" key="4">
    <source>
        <dbReference type="ARBA" id="ARBA00022759"/>
    </source>
</evidence>
<gene>
    <name evidence="7" type="ORF">PMEL_p00012</name>
</gene>
<dbReference type="AlphaFoldDB" id="A0A286T5V2"/>
<dbReference type="PANTHER" id="PTHR38039">
    <property type="entry name" value="TOXIN YOEB"/>
    <property type="match status" value="1"/>
</dbReference>
<dbReference type="GO" id="GO:0016787">
    <property type="term" value="F:hydrolase activity"/>
    <property type="evidence" value="ECO:0007669"/>
    <property type="project" value="UniProtKB-KW"/>
</dbReference>
<keyword evidence="2" id="KW-1277">Toxin-antitoxin system</keyword>
<dbReference type="Proteomes" id="UP000267517">
    <property type="component" value="Plasmid pPME0001"/>
</dbReference>
<dbReference type="PANTHER" id="PTHR38039:SF1">
    <property type="entry name" value="TOXIN YOEB"/>
    <property type="match status" value="1"/>
</dbReference>
<evidence type="ECO:0000256" key="3">
    <source>
        <dbReference type="ARBA" id="ARBA00022722"/>
    </source>
</evidence>
<keyword evidence="7" id="KW-0614">Plasmid</keyword>
<geneLocation type="plasmid" evidence="8">
    <name>ppme0001 dna</name>
</geneLocation>
<dbReference type="Gene3D" id="3.30.2310.20">
    <property type="entry name" value="RelE-like"/>
    <property type="match status" value="1"/>
</dbReference>
<name>A0A286T5V2_9BACT</name>
<dbReference type="GO" id="GO:0006401">
    <property type="term" value="P:RNA catabolic process"/>
    <property type="evidence" value="ECO:0007669"/>
    <property type="project" value="InterPro"/>
</dbReference>
<dbReference type="Pfam" id="PF06769">
    <property type="entry name" value="YoeB_toxin"/>
    <property type="match status" value="1"/>
</dbReference>
<comment type="similarity">
    <text evidence="1">Belongs to the YoeB family.</text>
</comment>
<dbReference type="SUPFAM" id="SSF143011">
    <property type="entry name" value="RelE-like"/>
    <property type="match status" value="1"/>
</dbReference>